<organism evidence="4">
    <name type="scientific">Photinus pyralis</name>
    <name type="common">Common eastern firefly</name>
    <name type="synonym">Lampyris pyralis</name>
    <dbReference type="NCBI Taxonomy" id="7054"/>
    <lineage>
        <taxon>Eukaryota</taxon>
        <taxon>Metazoa</taxon>
        <taxon>Ecdysozoa</taxon>
        <taxon>Arthropoda</taxon>
        <taxon>Hexapoda</taxon>
        <taxon>Insecta</taxon>
        <taxon>Pterygota</taxon>
        <taxon>Neoptera</taxon>
        <taxon>Endopterygota</taxon>
        <taxon>Coleoptera</taxon>
        <taxon>Polyphaga</taxon>
        <taxon>Elateriformia</taxon>
        <taxon>Elateroidea</taxon>
        <taxon>Lampyridae</taxon>
        <taxon>Lampyrinae</taxon>
        <taxon>Photinus</taxon>
    </lineage>
</organism>
<dbReference type="InterPro" id="IPR013087">
    <property type="entry name" value="Znf_C2H2_type"/>
</dbReference>
<dbReference type="GO" id="GO:0000981">
    <property type="term" value="F:DNA-binding transcription factor activity, RNA polymerase II-specific"/>
    <property type="evidence" value="ECO:0007669"/>
    <property type="project" value="TreeGrafter"/>
</dbReference>
<feature type="domain" description="C2H2-type" evidence="3">
    <location>
        <begin position="35"/>
        <end position="65"/>
    </location>
</feature>
<dbReference type="GO" id="GO:0045944">
    <property type="term" value="P:positive regulation of transcription by RNA polymerase II"/>
    <property type="evidence" value="ECO:0007669"/>
    <property type="project" value="InterPro"/>
</dbReference>
<dbReference type="GO" id="GO:0000976">
    <property type="term" value="F:transcription cis-regulatory region binding"/>
    <property type="evidence" value="ECO:0007669"/>
    <property type="project" value="InterPro"/>
</dbReference>
<keyword evidence="1" id="KW-0863">Zinc-finger</keyword>
<dbReference type="PROSITE" id="PS50157">
    <property type="entry name" value="ZINC_FINGER_C2H2_2"/>
    <property type="match status" value="1"/>
</dbReference>
<dbReference type="PANTHER" id="PTHR46664">
    <property type="entry name" value="ATM INTERACTOR"/>
    <property type="match status" value="1"/>
</dbReference>
<accession>A0A1Y1KCH6</accession>
<dbReference type="OrthoDB" id="6354171at2759"/>
<dbReference type="PROSITE" id="PS00028">
    <property type="entry name" value="ZINC_FINGER_C2H2_1"/>
    <property type="match status" value="2"/>
</dbReference>
<gene>
    <name evidence="5" type="ORF">PPYR_10141</name>
</gene>
<evidence type="ECO:0000313" key="4">
    <source>
        <dbReference type="EMBL" id="JAV58101.1"/>
    </source>
</evidence>
<dbReference type="SUPFAM" id="SSF57667">
    <property type="entry name" value="beta-beta-alpha zinc fingers"/>
    <property type="match status" value="1"/>
</dbReference>
<dbReference type="EMBL" id="GEZM01088557">
    <property type="protein sequence ID" value="JAV58101.1"/>
    <property type="molecule type" value="Transcribed_RNA"/>
</dbReference>
<evidence type="ECO:0000313" key="6">
    <source>
        <dbReference type="Proteomes" id="UP000327044"/>
    </source>
</evidence>
<reference evidence="5" key="3">
    <citation type="submission" date="2019-08" db="EMBL/GenBank/DDBJ databases">
        <authorList>
            <consortium name="Photinus pyralis genome working group"/>
            <person name="Fallon T.R."/>
            <person name="Sander Lower S.E."/>
            <person name="Weng J.-K."/>
        </authorList>
    </citation>
    <scope>NUCLEOTIDE SEQUENCE</scope>
    <source>
        <strain evidence="5">1611_PpyrPB1</strain>
        <tissue evidence="5">Whole body</tissue>
    </source>
</reference>
<name>A0A1Y1KCH6_PHOPY</name>
<dbReference type="Gene3D" id="3.30.160.60">
    <property type="entry name" value="Classic Zinc Finger"/>
    <property type="match status" value="2"/>
</dbReference>
<feature type="region of interest" description="Disordered" evidence="2">
    <location>
        <begin position="207"/>
        <end position="249"/>
    </location>
</feature>
<reference evidence="4" key="1">
    <citation type="journal article" date="2016" name="Sci. Rep.">
        <title>Molecular characterization of firefly nuptial gifts: a multi-omics approach sheds light on postcopulatory sexual selection.</title>
        <authorList>
            <person name="Al-Wathiqui N."/>
            <person name="Fallon T.R."/>
            <person name="South A."/>
            <person name="Weng J.K."/>
            <person name="Lewis S.M."/>
        </authorList>
    </citation>
    <scope>NUCLEOTIDE SEQUENCE</scope>
</reference>
<keyword evidence="1" id="KW-0479">Metal-binding</keyword>
<evidence type="ECO:0000259" key="3">
    <source>
        <dbReference type="PROSITE" id="PS50157"/>
    </source>
</evidence>
<dbReference type="InterPro" id="IPR055303">
    <property type="entry name" value="ATMIN"/>
</dbReference>
<dbReference type="EMBL" id="VVIM01000007">
    <property type="protein sequence ID" value="KAB0796080.1"/>
    <property type="molecule type" value="Genomic_DNA"/>
</dbReference>
<dbReference type="Proteomes" id="UP000327044">
    <property type="component" value="Unassembled WGS sequence"/>
</dbReference>
<protein>
    <recommendedName>
        <fullName evidence="3">C2H2-type domain-containing protein</fullName>
    </recommendedName>
</protein>
<proteinExistence type="predicted"/>
<evidence type="ECO:0000256" key="1">
    <source>
        <dbReference type="PROSITE-ProRule" id="PRU00042"/>
    </source>
</evidence>
<dbReference type="GO" id="GO:0008270">
    <property type="term" value="F:zinc ion binding"/>
    <property type="evidence" value="ECO:0007669"/>
    <property type="project" value="UniProtKB-KW"/>
</dbReference>
<dbReference type="AlphaFoldDB" id="A0A1Y1KCH6"/>
<reference evidence="5 6" key="2">
    <citation type="journal article" date="2018" name="Elife">
        <title>Firefly genomes illuminate parallel origins of bioluminescence in beetles.</title>
        <authorList>
            <person name="Fallon T.R."/>
            <person name="Lower S.E."/>
            <person name="Chang C.H."/>
            <person name="Bessho-Uehara M."/>
            <person name="Martin G.J."/>
            <person name="Bewick A.J."/>
            <person name="Behringer M."/>
            <person name="Debat H.J."/>
            <person name="Wong I."/>
            <person name="Day J.C."/>
            <person name="Suvorov A."/>
            <person name="Silva C.J."/>
            <person name="Stanger-Hall K.F."/>
            <person name="Hall D.W."/>
            <person name="Schmitz R.J."/>
            <person name="Nelson D.R."/>
            <person name="Lewis S.M."/>
            <person name="Shigenobu S."/>
            <person name="Bybee S.M."/>
            <person name="Larracuente A.M."/>
            <person name="Oba Y."/>
            <person name="Weng J.K."/>
        </authorList>
    </citation>
    <scope>NUCLEOTIDE SEQUENCE [LARGE SCALE GENOMIC DNA]</scope>
    <source>
        <strain evidence="5">1611_PpyrPB1</strain>
        <tissue evidence="5">Whole body</tissue>
    </source>
</reference>
<evidence type="ECO:0000256" key="2">
    <source>
        <dbReference type="SAM" id="MobiDB-lite"/>
    </source>
</evidence>
<evidence type="ECO:0000313" key="5">
    <source>
        <dbReference type="EMBL" id="KAB0796080.1"/>
    </source>
</evidence>
<dbReference type="PANTHER" id="PTHR46664:SF1">
    <property type="entry name" value="ATM INTERACTOR"/>
    <property type="match status" value="1"/>
</dbReference>
<keyword evidence="6" id="KW-1185">Reference proteome</keyword>
<keyword evidence="1" id="KW-0862">Zinc</keyword>
<dbReference type="GO" id="GO:0005634">
    <property type="term" value="C:nucleus"/>
    <property type="evidence" value="ECO:0007669"/>
    <property type="project" value="TreeGrafter"/>
</dbReference>
<dbReference type="InterPro" id="IPR036236">
    <property type="entry name" value="Znf_C2H2_sf"/>
</dbReference>
<dbReference type="FunCoup" id="A0A1Y1KCH6">
    <property type="interactions" value="86"/>
</dbReference>
<dbReference type="SMART" id="SM00355">
    <property type="entry name" value="ZnF_C2H2"/>
    <property type="match status" value="4"/>
</dbReference>
<dbReference type="InParanoid" id="A0A1Y1KCH6"/>
<feature type="compositionally biased region" description="Polar residues" evidence="2">
    <location>
        <begin position="207"/>
        <end position="241"/>
    </location>
</feature>
<sequence>MQAPNLSMARVLSPEGAVTKVFPTRDELSTVECHLPCTEEGCTKIFTSRSNLNFHLERIHQQQLMKDSSLKEYHCPDDECVFNEEKHFKSLKLLKQHYLKVHSEKQFMCEMCTKGFPTLSSRNRHTKYCGIKFKCCDCSVAYLSYESLLTHGRRKKHRVLEKTAYNPTAVQSSGQLDQNSSRKEVFIVPKFGTSLSLIVMSTLPNPTMEKSSQTEQNISSPTVKTKQTQVVKRTSQESQTLEMRRTHSSAETQTIGDCVTKKLKLSTSDVNLNRDGIVHKNIETQTKPPALNSQSCNTSFELDDDFITNPLVQKSNSCTQTSVESLYSISTATHDSIHTDTSDLNFEFMNSSSQTCFNEDMSVFHSSNYFNCNMETQTDIFDMFNYNTNSECVDCLDDDLEHYCPKDYDDIILNTIHTQTVFDDVARSVESQTVMSHTKTKSTVANTETQTDINFQKLLEEINA</sequence>